<evidence type="ECO:0000256" key="3">
    <source>
        <dbReference type="ARBA" id="ARBA00022741"/>
    </source>
</evidence>
<feature type="transmembrane region" description="Helical" evidence="7">
    <location>
        <begin position="140"/>
        <end position="158"/>
    </location>
</feature>
<accession>A0A8J4M754</accession>
<dbReference type="GO" id="GO:0005524">
    <property type="term" value="F:ATP binding"/>
    <property type="evidence" value="ECO:0007669"/>
    <property type="project" value="UniProtKB-KW"/>
</dbReference>
<dbReference type="SUPFAM" id="SSF52540">
    <property type="entry name" value="P-loop containing nucleoside triphosphate hydrolases"/>
    <property type="match status" value="1"/>
</dbReference>
<dbReference type="InterPro" id="IPR003593">
    <property type="entry name" value="AAA+_ATPase"/>
</dbReference>
<evidence type="ECO:0000256" key="5">
    <source>
        <dbReference type="ARBA" id="ARBA00022989"/>
    </source>
</evidence>
<dbReference type="InterPro" id="IPR027417">
    <property type="entry name" value="P-loop_NTPase"/>
</dbReference>
<dbReference type="InterPro" id="IPR017871">
    <property type="entry name" value="ABC_transporter-like_CS"/>
</dbReference>
<protein>
    <submittedName>
        <fullName evidence="10">Thiol reductant ABC exporter subunit CydC</fullName>
    </submittedName>
</protein>
<keyword evidence="2 7" id="KW-0812">Transmembrane</keyword>
<comment type="subcellular location">
    <subcellularLocation>
        <location evidence="1">Cell membrane</location>
        <topology evidence="1">Multi-pass membrane protein</topology>
    </subcellularLocation>
</comment>
<evidence type="ECO:0000256" key="1">
    <source>
        <dbReference type="ARBA" id="ARBA00004651"/>
    </source>
</evidence>
<keyword evidence="6 7" id="KW-0472">Membrane</keyword>
<dbReference type="PANTHER" id="PTHR43394:SF1">
    <property type="entry name" value="ATP-BINDING CASSETTE SUB-FAMILY B MEMBER 10, MITOCHONDRIAL"/>
    <property type="match status" value="1"/>
</dbReference>
<dbReference type="PROSITE" id="PS50893">
    <property type="entry name" value="ABC_TRANSPORTER_2"/>
    <property type="match status" value="1"/>
</dbReference>
<dbReference type="Gene3D" id="1.20.1560.10">
    <property type="entry name" value="ABC transporter type 1, transmembrane domain"/>
    <property type="match status" value="1"/>
</dbReference>
<dbReference type="GO" id="GO:0016887">
    <property type="term" value="F:ATP hydrolysis activity"/>
    <property type="evidence" value="ECO:0007669"/>
    <property type="project" value="InterPro"/>
</dbReference>
<reference evidence="10" key="1">
    <citation type="journal article" date="2020" name="mSystems">
        <title>Genome- and Community-Level Interaction Insights into Carbon Utilization and Element Cycling Functions of Hydrothermarchaeota in Hydrothermal Sediment.</title>
        <authorList>
            <person name="Zhou Z."/>
            <person name="Liu Y."/>
            <person name="Xu W."/>
            <person name="Pan J."/>
            <person name="Luo Z.H."/>
            <person name="Li M."/>
        </authorList>
    </citation>
    <scope>NUCLEOTIDE SEQUENCE</scope>
    <source>
        <strain evidence="10">SpSt-997</strain>
    </source>
</reference>
<evidence type="ECO:0000259" key="8">
    <source>
        <dbReference type="PROSITE" id="PS50893"/>
    </source>
</evidence>
<feature type="domain" description="ABC transporter" evidence="8">
    <location>
        <begin position="344"/>
        <end position="577"/>
    </location>
</feature>
<dbReference type="InterPro" id="IPR003439">
    <property type="entry name" value="ABC_transporter-like_ATP-bd"/>
</dbReference>
<keyword evidence="3" id="KW-0547">Nucleotide-binding</keyword>
<dbReference type="Gene3D" id="3.40.50.300">
    <property type="entry name" value="P-loop containing nucleotide triphosphate hydrolases"/>
    <property type="match status" value="1"/>
</dbReference>
<dbReference type="GO" id="GO:0045454">
    <property type="term" value="P:cell redox homeostasis"/>
    <property type="evidence" value="ECO:0007669"/>
    <property type="project" value="InterPro"/>
</dbReference>
<feature type="transmembrane region" description="Helical" evidence="7">
    <location>
        <begin position="164"/>
        <end position="185"/>
    </location>
</feature>
<evidence type="ECO:0000256" key="4">
    <source>
        <dbReference type="ARBA" id="ARBA00022840"/>
    </source>
</evidence>
<keyword evidence="5 7" id="KW-1133">Transmembrane helix</keyword>
<dbReference type="SMART" id="SM00382">
    <property type="entry name" value="AAA"/>
    <property type="match status" value="1"/>
</dbReference>
<dbReference type="GO" id="GO:0015421">
    <property type="term" value="F:ABC-type oligopeptide transporter activity"/>
    <property type="evidence" value="ECO:0007669"/>
    <property type="project" value="TreeGrafter"/>
</dbReference>
<comment type="caution">
    <text evidence="10">The sequence shown here is derived from an EMBL/GenBank/DDBJ whole genome shotgun (WGS) entry which is preliminary data.</text>
</comment>
<dbReference type="InterPro" id="IPR014223">
    <property type="entry name" value="ABC_CydC/D"/>
</dbReference>
<evidence type="ECO:0000256" key="2">
    <source>
        <dbReference type="ARBA" id="ARBA00022692"/>
    </source>
</evidence>
<dbReference type="GO" id="GO:0034775">
    <property type="term" value="P:glutathione transmembrane transport"/>
    <property type="evidence" value="ECO:0007669"/>
    <property type="project" value="InterPro"/>
</dbReference>
<dbReference type="InterPro" id="IPR039421">
    <property type="entry name" value="Type_1_exporter"/>
</dbReference>
<feature type="transmembrane region" description="Helical" evidence="7">
    <location>
        <begin position="246"/>
        <end position="273"/>
    </location>
</feature>
<feature type="domain" description="ABC transmembrane type-1" evidence="9">
    <location>
        <begin position="20"/>
        <end position="309"/>
    </location>
</feature>
<dbReference type="AlphaFoldDB" id="A0A8J4M754"/>
<organism evidence="10">
    <name type="scientific">Acidicaldus sp</name>
    <dbReference type="NCBI Taxonomy" id="1872105"/>
    <lineage>
        <taxon>Bacteria</taxon>
        <taxon>Pseudomonadati</taxon>
        <taxon>Pseudomonadota</taxon>
        <taxon>Alphaproteobacteria</taxon>
        <taxon>Acetobacterales</taxon>
        <taxon>Acetobacteraceae</taxon>
        <taxon>Acidicaldus</taxon>
    </lineage>
</organism>
<dbReference type="PANTHER" id="PTHR43394">
    <property type="entry name" value="ATP-DEPENDENT PERMEASE MDL1, MITOCHONDRIAL"/>
    <property type="match status" value="1"/>
</dbReference>
<proteinExistence type="predicted"/>
<dbReference type="GO" id="GO:0005886">
    <property type="term" value="C:plasma membrane"/>
    <property type="evidence" value="ECO:0007669"/>
    <property type="project" value="UniProtKB-SubCell"/>
</dbReference>
<dbReference type="PROSITE" id="PS50929">
    <property type="entry name" value="ABC_TM1F"/>
    <property type="match status" value="1"/>
</dbReference>
<feature type="transmembrane region" description="Helical" evidence="7">
    <location>
        <begin position="49"/>
        <end position="73"/>
    </location>
</feature>
<dbReference type="PROSITE" id="PS00211">
    <property type="entry name" value="ABC_TRANSPORTER_1"/>
    <property type="match status" value="1"/>
</dbReference>
<sequence>MRDLIRLLRLYTPYWRWMSAGIALGLVTVLANFGLLALAGWFLTAAAAAGLGGIAAQNAFNFFTPAAFVRLFATLRVLGRYAARIVDHEATFRQIAGLRVFLFARLVPLAPLGLGGDRGGDVLSRLVTDIDRLSDFYPRLLAPALVAAIAAIVMALAIATVAPIAGLGLFAALLAAGIAVPLLGLRAGAAPGKAIVTQEAALRAEIVDMVQGMADLLTHGAGLPTTTRIVAADAALIGQQRRMRSIAALSAALSGFLANAAVAVMLMIAVPLLRLGRMSGADMAFLVFGTWAAFEAVAPLGPAFHLLGQIRAAARRVFETADRAPPVIEPAVSPHRPRRLDLALHGLRLRYTPTGPWVLDGLNLTIREGERLVLIGRSGSGKTTLTHLLLRFAEYQEGSARLGGIELRSIRGDDIRSLFTVISQRTFLFHGTLKDNLLLARPGATEAALWRALEVAQLAAFVHAQPEGLETLVGEGGARLSGGEARRVALARAVLRDTPWLILDEPMEGLDPLTEALVQTALDAVTHGRTVLTITHRLTAIQDHDQIAVIAAGRIIESGDFGVVRRQGIHVLRLLALQSGLTRL</sequence>
<feature type="transmembrane region" description="Helical" evidence="7">
    <location>
        <begin position="285"/>
        <end position="307"/>
    </location>
</feature>
<evidence type="ECO:0000259" key="9">
    <source>
        <dbReference type="PROSITE" id="PS50929"/>
    </source>
</evidence>
<dbReference type="SUPFAM" id="SSF90123">
    <property type="entry name" value="ABC transporter transmembrane region"/>
    <property type="match status" value="1"/>
</dbReference>
<dbReference type="Pfam" id="PF00005">
    <property type="entry name" value="ABC_tran"/>
    <property type="match status" value="1"/>
</dbReference>
<evidence type="ECO:0000256" key="7">
    <source>
        <dbReference type="SAM" id="Phobius"/>
    </source>
</evidence>
<dbReference type="InterPro" id="IPR011527">
    <property type="entry name" value="ABC1_TM_dom"/>
</dbReference>
<feature type="transmembrane region" description="Helical" evidence="7">
    <location>
        <begin position="21"/>
        <end position="43"/>
    </location>
</feature>
<name>A0A8J4M754_9PROT</name>
<dbReference type="EMBL" id="DTQM01000234">
    <property type="protein sequence ID" value="HGC43994.1"/>
    <property type="molecule type" value="Genomic_DNA"/>
</dbReference>
<dbReference type="InterPro" id="IPR036640">
    <property type="entry name" value="ABC1_TM_sf"/>
</dbReference>
<dbReference type="NCBIfam" id="TIGR02868">
    <property type="entry name" value="CydC"/>
    <property type="match status" value="1"/>
</dbReference>
<keyword evidence="4" id="KW-0067">ATP-binding</keyword>
<evidence type="ECO:0000256" key="6">
    <source>
        <dbReference type="ARBA" id="ARBA00023136"/>
    </source>
</evidence>
<evidence type="ECO:0000313" key="10">
    <source>
        <dbReference type="EMBL" id="HGC43994.1"/>
    </source>
</evidence>
<gene>
    <name evidence="10" type="primary">cydC</name>
    <name evidence="10" type="ORF">ENY07_12365</name>
</gene>